<keyword evidence="1" id="KW-0812">Transmembrane</keyword>
<proteinExistence type="predicted"/>
<sequence length="345" mass="37753">MRRRSESAARAAATRRHGWGLVHAPADPEEPVPTLLENPRWVKLINPMMNFLTLSPGYNEADISIPVLIFLTVFFGILIADAVYGMLFLVIALAILLTKGRTNPAVRLPAGLFLLFSLSALTWGILTGNYGGIEGPGLPYLAEGPEKDQHMKLVCFALGAIHLSLGHLLRIFRKPAIRNILAQTGWILILLGNFMLIAFLLALIPGGFPGWVIWNYVIALVLLAAGEIDFRDISTALSCPLEVMSSFSDVLSYIRLFAVCLAGFYLAKVFNGIAVGMMHSVVGCVMAALLLLIGHFMNIALGALAILVHGVRLNTLEFSAHSHIRWSGFPFEPFRKKNPCQTLQP</sequence>
<accession>A0A645DXX6</accession>
<reference evidence="2" key="1">
    <citation type="submission" date="2019-08" db="EMBL/GenBank/DDBJ databases">
        <authorList>
            <person name="Kucharzyk K."/>
            <person name="Murdoch R.W."/>
            <person name="Higgins S."/>
            <person name="Loffler F."/>
        </authorList>
    </citation>
    <scope>NUCLEOTIDE SEQUENCE</scope>
</reference>
<keyword evidence="1" id="KW-0472">Membrane</keyword>
<gene>
    <name evidence="2" type="ORF">SDC9_141530</name>
</gene>
<feature type="transmembrane region" description="Helical" evidence="1">
    <location>
        <begin position="151"/>
        <end position="172"/>
    </location>
</feature>
<evidence type="ECO:0008006" key="3">
    <source>
        <dbReference type="Google" id="ProtNLM"/>
    </source>
</evidence>
<evidence type="ECO:0000256" key="1">
    <source>
        <dbReference type="SAM" id="Phobius"/>
    </source>
</evidence>
<organism evidence="2">
    <name type="scientific">bioreactor metagenome</name>
    <dbReference type="NCBI Taxonomy" id="1076179"/>
    <lineage>
        <taxon>unclassified sequences</taxon>
        <taxon>metagenomes</taxon>
        <taxon>ecological metagenomes</taxon>
    </lineage>
</organism>
<evidence type="ECO:0000313" key="2">
    <source>
        <dbReference type="EMBL" id="MPM94384.1"/>
    </source>
</evidence>
<feature type="transmembrane region" description="Helical" evidence="1">
    <location>
        <begin position="250"/>
        <end position="267"/>
    </location>
</feature>
<keyword evidence="1" id="KW-1133">Transmembrane helix</keyword>
<name>A0A645DXX6_9ZZZZ</name>
<dbReference type="EMBL" id="VSSQ01041033">
    <property type="protein sequence ID" value="MPM94384.1"/>
    <property type="molecule type" value="Genomic_DNA"/>
</dbReference>
<feature type="transmembrane region" description="Helical" evidence="1">
    <location>
        <begin position="108"/>
        <end position="131"/>
    </location>
</feature>
<feature type="transmembrane region" description="Helical" evidence="1">
    <location>
        <begin position="184"/>
        <end position="205"/>
    </location>
</feature>
<dbReference type="AlphaFoldDB" id="A0A645DXX6"/>
<protein>
    <recommendedName>
        <fullName evidence="3">V-type ATP synthase subunit I</fullName>
    </recommendedName>
</protein>
<feature type="transmembrane region" description="Helical" evidence="1">
    <location>
        <begin position="63"/>
        <end position="96"/>
    </location>
</feature>
<comment type="caution">
    <text evidence="2">The sequence shown here is derived from an EMBL/GenBank/DDBJ whole genome shotgun (WGS) entry which is preliminary data.</text>
</comment>
<feature type="transmembrane region" description="Helical" evidence="1">
    <location>
        <begin position="211"/>
        <end position="230"/>
    </location>
</feature>